<dbReference type="RefSeq" id="XP_051789950.1">
    <property type="nucleotide sequence ID" value="XM_051933990.1"/>
</dbReference>
<evidence type="ECO:0000313" key="5">
    <source>
        <dbReference type="Proteomes" id="UP000694620"/>
    </source>
</evidence>
<reference evidence="4" key="3">
    <citation type="submission" date="2025-09" db="UniProtKB">
        <authorList>
            <consortium name="Ensembl"/>
        </authorList>
    </citation>
    <scope>IDENTIFICATION</scope>
</reference>
<evidence type="ECO:0000256" key="2">
    <source>
        <dbReference type="ARBA" id="ARBA00022703"/>
    </source>
</evidence>
<dbReference type="Gene3D" id="1.10.437.10">
    <property type="entry name" value="Blc2-like"/>
    <property type="match status" value="1"/>
</dbReference>
<keyword evidence="1" id="KW-0597">Phosphoprotein</keyword>
<dbReference type="InterPro" id="IPR036834">
    <property type="entry name" value="Bcl-2-like_sf"/>
</dbReference>
<feature type="region of interest" description="Disordered" evidence="3">
    <location>
        <begin position="102"/>
        <end position="125"/>
    </location>
</feature>
<feature type="region of interest" description="Disordered" evidence="3">
    <location>
        <begin position="23"/>
        <end position="61"/>
    </location>
</feature>
<dbReference type="AlphaFoldDB" id="A0A8C4X905"/>
<evidence type="ECO:0000256" key="3">
    <source>
        <dbReference type="SAM" id="MobiDB-lite"/>
    </source>
</evidence>
<reference evidence="4" key="1">
    <citation type="submission" date="2021-06" db="EMBL/GenBank/DDBJ databases">
        <authorList>
            <consortium name="Wellcome Sanger Institute Data Sharing"/>
        </authorList>
    </citation>
    <scope>NUCLEOTIDE SEQUENCE [LARGE SCALE GENOMIC DNA]</scope>
</reference>
<organism evidence="4 5">
    <name type="scientific">Erpetoichthys calabaricus</name>
    <name type="common">Rope fish</name>
    <name type="synonym">Calamoichthys calabaricus</name>
    <dbReference type="NCBI Taxonomy" id="27687"/>
    <lineage>
        <taxon>Eukaryota</taxon>
        <taxon>Metazoa</taxon>
        <taxon>Chordata</taxon>
        <taxon>Craniata</taxon>
        <taxon>Vertebrata</taxon>
        <taxon>Euteleostomi</taxon>
        <taxon>Actinopterygii</taxon>
        <taxon>Polypteriformes</taxon>
        <taxon>Polypteridae</taxon>
        <taxon>Erpetoichthys</taxon>
    </lineage>
</organism>
<dbReference type="OrthoDB" id="9948760at2759"/>
<feature type="region of interest" description="Disordered" evidence="3">
    <location>
        <begin position="156"/>
        <end position="178"/>
    </location>
</feature>
<proteinExistence type="predicted"/>
<dbReference type="GO" id="GO:0006915">
    <property type="term" value="P:apoptotic process"/>
    <property type="evidence" value="ECO:0007669"/>
    <property type="project" value="UniProtKB-KW"/>
</dbReference>
<dbReference type="RefSeq" id="XP_028669344.1">
    <property type="nucleotide sequence ID" value="XM_028813511.2"/>
</dbReference>
<evidence type="ECO:0000256" key="1">
    <source>
        <dbReference type="ARBA" id="ARBA00022553"/>
    </source>
</evidence>
<evidence type="ECO:0000313" key="4">
    <source>
        <dbReference type="Ensembl" id="ENSECRP00000013530.1"/>
    </source>
</evidence>
<dbReference type="Ensembl" id="ENSECRT00000013764.1">
    <property type="protein sequence ID" value="ENSECRP00000013530.1"/>
    <property type="gene ID" value="ENSECRG00000009022.1"/>
</dbReference>
<dbReference type="PANTHER" id="PTHR14965">
    <property type="entry name" value="SI:CH73-248E21.1"/>
    <property type="match status" value="1"/>
</dbReference>
<dbReference type="RefSeq" id="XP_028669343.1">
    <property type="nucleotide sequence ID" value="XM_028813510.2"/>
</dbReference>
<dbReference type="Proteomes" id="UP000694620">
    <property type="component" value="Chromosome 11"/>
</dbReference>
<keyword evidence="2" id="KW-0053">Apoptosis</keyword>
<dbReference type="PANTHER" id="PTHR14965:SF2">
    <property type="entry name" value="BCL-2-LIKE PROTEIN 12"/>
    <property type="match status" value="1"/>
</dbReference>
<name>A0A8C4X905_ERPCA</name>
<dbReference type="GeneTree" id="ENSGT00940000154318"/>
<protein>
    <submittedName>
        <fullName evidence="4">BCL2 like 12</fullName>
    </submittedName>
</protein>
<keyword evidence="5" id="KW-1185">Reference proteome</keyword>
<reference evidence="4" key="2">
    <citation type="submission" date="2025-08" db="UniProtKB">
        <authorList>
            <consortium name="Ensembl"/>
        </authorList>
    </citation>
    <scope>IDENTIFICATION</scope>
</reference>
<accession>A0A8C4X905</accession>
<dbReference type="GO" id="GO:2001236">
    <property type="term" value="P:regulation of extrinsic apoptotic signaling pathway"/>
    <property type="evidence" value="ECO:0007669"/>
    <property type="project" value="TreeGrafter"/>
</dbReference>
<dbReference type="GeneID" id="114660661"/>
<dbReference type="SUPFAM" id="SSF56854">
    <property type="entry name" value="Bcl-2 inhibitors of programmed cell death"/>
    <property type="match status" value="1"/>
</dbReference>
<dbReference type="CTD" id="83596"/>
<sequence>MDIHEQTRLVLEAFLQRSLSVNSSERPGHIGRAYRDPNKFSASPNHKVCPGAESKKNEGGRESVHRQLKNDLISNGSWDSLHDEINRVEEKKHGFKTNIKKRIKKKNSNKIKERSDDSNSIPSPLLACVRAEADSEDEDEDEEVKKEKKLPKKPSFLKIFKKSKRGKNDPSTPPTSPIYTEVAITLDNIARRVRPQKPAKSTSKPGNEKEAMIQKLVQLLSVQGDAINKKIESDPALKRGITRMSYASFAHLVDSFASQANADSTLSVPPSPTLSRIALTMDVTRRVSTISGTQRLMGYTEKYMETYAPWIQKHGGWEGIAQLGDFTEVQID</sequence>
<gene>
    <name evidence="4" type="primary">bcl2l12</name>
</gene>
<dbReference type="RefSeq" id="XP_028669342.1">
    <property type="nucleotide sequence ID" value="XM_028813509.2"/>
</dbReference>